<evidence type="ECO:0000313" key="2">
    <source>
        <dbReference type="Proteomes" id="UP001057402"/>
    </source>
</evidence>
<evidence type="ECO:0000313" key="1">
    <source>
        <dbReference type="EMBL" id="KAI4375368.1"/>
    </source>
</evidence>
<dbReference type="Proteomes" id="UP001057402">
    <property type="component" value="Chromosome 4"/>
</dbReference>
<reference evidence="2" key="1">
    <citation type="journal article" date="2023" name="Front. Plant Sci.">
        <title>Chromosomal-level genome assembly of Melastoma candidum provides insights into trichome evolution.</title>
        <authorList>
            <person name="Zhong Y."/>
            <person name="Wu W."/>
            <person name="Sun C."/>
            <person name="Zou P."/>
            <person name="Liu Y."/>
            <person name="Dai S."/>
            <person name="Zhou R."/>
        </authorList>
    </citation>
    <scope>NUCLEOTIDE SEQUENCE [LARGE SCALE GENOMIC DNA]</scope>
</reference>
<keyword evidence="2" id="KW-1185">Reference proteome</keyword>
<organism evidence="1 2">
    <name type="scientific">Melastoma candidum</name>
    <dbReference type="NCBI Taxonomy" id="119954"/>
    <lineage>
        <taxon>Eukaryota</taxon>
        <taxon>Viridiplantae</taxon>
        <taxon>Streptophyta</taxon>
        <taxon>Embryophyta</taxon>
        <taxon>Tracheophyta</taxon>
        <taxon>Spermatophyta</taxon>
        <taxon>Magnoliopsida</taxon>
        <taxon>eudicotyledons</taxon>
        <taxon>Gunneridae</taxon>
        <taxon>Pentapetalae</taxon>
        <taxon>rosids</taxon>
        <taxon>malvids</taxon>
        <taxon>Myrtales</taxon>
        <taxon>Melastomataceae</taxon>
        <taxon>Melastomatoideae</taxon>
        <taxon>Melastomateae</taxon>
        <taxon>Melastoma</taxon>
    </lineage>
</organism>
<sequence length="286" mass="32049">MSSDPKKIKNLEKEREGGAVVSRDSTILWEGLDFGTTQAITNMESLLLFLPAFLSVYGLSYCLLFRAWAPDSRPDASSCAISLSHGTPAVFLASRALLFSPTASRSFCSPNAPADNLALEFSIAYFLSDMLHLIVFRPSDVLFIAHHAATLFVFLTCRYLVHHGAYELLVLLILAEITSACQNTWTLARIQRLESAAANKVYESISVPFYAFYTIMRCVLGPAFVYKMGRFYLGDGCRGVVSKWVGMSWLAVIVTAICVSILWVWNNWVEYFREKGKKEKFENKAM</sequence>
<gene>
    <name evidence="1" type="ORF">MLD38_013248</name>
</gene>
<comment type="caution">
    <text evidence="1">The sequence shown here is derived from an EMBL/GenBank/DDBJ whole genome shotgun (WGS) entry which is preliminary data.</text>
</comment>
<accession>A0ACB9RA36</accession>
<dbReference type="EMBL" id="CM042883">
    <property type="protein sequence ID" value="KAI4375368.1"/>
    <property type="molecule type" value="Genomic_DNA"/>
</dbReference>
<proteinExistence type="predicted"/>
<name>A0ACB9RA36_9MYRT</name>
<protein>
    <submittedName>
        <fullName evidence="1">Uncharacterized protein</fullName>
    </submittedName>
</protein>